<dbReference type="STRING" id="29563.SAMN02983006_01836"/>
<evidence type="ECO:0000313" key="10">
    <source>
        <dbReference type="Proteomes" id="UP000199006"/>
    </source>
</evidence>
<feature type="transmembrane region" description="Helical" evidence="7">
    <location>
        <begin position="46"/>
        <end position="65"/>
    </location>
</feature>
<evidence type="ECO:0000256" key="1">
    <source>
        <dbReference type="ARBA" id="ARBA00004651"/>
    </source>
</evidence>
<dbReference type="GO" id="GO:0022857">
    <property type="term" value="F:transmembrane transporter activity"/>
    <property type="evidence" value="ECO:0007669"/>
    <property type="project" value="InterPro"/>
</dbReference>
<dbReference type="InterPro" id="IPR051788">
    <property type="entry name" value="MFS_Transporter"/>
</dbReference>
<feature type="transmembrane region" description="Helical" evidence="7">
    <location>
        <begin position="332"/>
        <end position="351"/>
    </location>
</feature>
<feature type="transmembrane region" description="Helical" evidence="7">
    <location>
        <begin position="77"/>
        <end position="95"/>
    </location>
</feature>
<feature type="transmembrane region" description="Helical" evidence="7">
    <location>
        <begin position="276"/>
        <end position="294"/>
    </location>
</feature>
<reference evidence="9 10" key="1">
    <citation type="submission" date="2016-10" db="EMBL/GenBank/DDBJ databases">
        <authorList>
            <person name="de Groot N.N."/>
        </authorList>
    </citation>
    <scope>NUCLEOTIDE SEQUENCE [LARGE SCALE GENOMIC DNA]</scope>
    <source>
        <strain evidence="9 10">ATCC 51327</strain>
    </source>
</reference>
<evidence type="ECO:0000256" key="3">
    <source>
        <dbReference type="ARBA" id="ARBA00022448"/>
    </source>
</evidence>
<evidence type="ECO:0000313" key="9">
    <source>
        <dbReference type="EMBL" id="SFL70957.1"/>
    </source>
</evidence>
<name>A0A1I4JXJ9_9FIRM</name>
<keyword evidence="10" id="KW-1185">Reference proteome</keyword>
<feature type="transmembrane region" description="Helical" evidence="7">
    <location>
        <begin position="300"/>
        <end position="320"/>
    </location>
</feature>
<keyword evidence="3" id="KW-0813">Transport</keyword>
<comment type="similarity">
    <text evidence="2">Belongs to the major facilitator superfamily.</text>
</comment>
<evidence type="ECO:0000256" key="6">
    <source>
        <dbReference type="ARBA" id="ARBA00023136"/>
    </source>
</evidence>
<comment type="subcellular location">
    <subcellularLocation>
        <location evidence="1">Cell membrane</location>
        <topology evidence="1">Multi-pass membrane protein</topology>
    </subcellularLocation>
</comment>
<evidence type="ECO:0000256" key="4">
    <source>
        <dbReference type="ARBA" id="ARBA00022692"/>
    </source>
</evidence>
<keyword evidence="4 7" id="KW-0812">Transmembrane</keyword>
<sequence>MAFLQKNRNKLLIMAFTIMLMNGVVNNLRGQIGPFIIEQYSLSYSKLGFLFSFFSIGSMVVFFFTGKLIERFGLVRLLLGGLVTNFIALSLFFWINSYYLLILAFTLIGIGLTILNISAVNLVSISYSKKRGKMINLLHLFYGIGGISAPYFVTVLIKNGFSWSSSFLFSLIFVIIIGWQFKLVSLPQIEVKTGKQQMDSTLKLLQNRRVTLFALIVFLQVGVEFSMVTWLAPFLKNFQGRSELAVSFHLSLFFIAFTVGRFIASLLVEKFGYYNFLLFNCAAAILFINTAVIGGYNYTILLPLSGIFLAVQVPTTQAAIFDSFSQNGIKVVGFSQTAGMIGSTVLSNWLLGFVNDFFNLKASFIALILVLIISFLATYRLKQLS</sequence>
<protein>
    <submittedName>
        <fullName evidence="9">Fucose permease</fullName>
    </submittedName>
</protein>
<feature type="domain" description="Major facilitator superfamily (MFS) profile" evidence="8">
    <location>
        <begin position="11"/>
        <end position="385"/>
    </location>
</feature>
<dbReference type="GO" id="GO:0005886">
    <property type="term" value="C:plasma membrane"/>
    <property type="evidence" value="ECO:0007669"/>
    <property type="project" value="UniProtKB-SubCell"/>
</dbReference>
<dbReference type="Gene3D" id="1.20.1250.20">
    <property type="entry name" value="MFS general substrate transporter like domains"/>
    <property type="match status" value="2"/>
</dbReference>
<feature type="transmembrane region" description="Helical" evidence="7">
    <location>
        <begin position="101"/>
        <end position="125"/>
    </location>
</feature>
<organism evidence="9 10">
    <name type="scientific">Halanaerobium salsuginis</name>
    <dbReference type="NCBI Taxonomy" id="29563"/>
    <lineage>
        <taxon>Bacteria</taxon>
        <taxon>Bacillati</taxon>
        <taxon>Bacillota</taxon>
        <taxon>Clostridia</taxon>
        <taxon>Halanaerobiales</taxon>
        <taxon>Halanaerobiaceae</taxon>
        <taxon>Halanaerobium</taxon>
    </lineage>
</organism>
<evidence type="ECO:0000256" key="2">
    <source>
        <dbReference type="ARBA" id="ARBA00008335"/>
    </source>
</evidence>
<keyword evidence="5 7" id="KW-1133">Transmembrane helix</keyword>
<evidence type="ECO:0000256" key="5">
    <source>
        <dbReference type="ARBA" id="ARBA00022989"/>
    </source>
</evidence>
<proteinExistence type="inferred from homology"/>
<dbReference type="EMBL" id="FOTI01000026">
    <property type="protein sequence ID" value="SFL70957.1"/>
    <property type="molecule type" value="Genomic_DNA"/>
</dbReference>
<dbReference type="InterPro" id="IPR011701">
    <property type="entry name" value="MFS"/>
</dbReference>
<accession>A0A1I4JXJ9</accession>
<feature type="transmembrane region" description="Helical" evidence="7">
    <location>
        <begin position="357"/>
        <end position="379"/>
    </location>
</feature>
<evidence type="ECO:0000259" key="8">
    <source>
        <dbReference type="PROSITE" id="PS50850"/>
    </source>
</evidence>
<feature type="transmembrane region" description="Helical" evidence="7">
    <location>
        <begin position="244"/>
        <end position="264"/>
    </location>
</feature>
<keyword evidence="6 7" id="KW-0472">Membrane</keyword>
<evidence type="ECO:0000256" key="7">
    <source>
        <dbReference type="SAM" id="Phobius"/>
    </source>
</evidence>
<feature type="transmembrane region" description="Helical" evidence="7">
    <location>
        <begin position="210"/>
        <end position="232"/>
    </location>
</feature>
<dbReference type="Proteomes" id="UP000199006">
    <property type="component" value="Unassembled WGS sequence"/>
</dbReference>
<gene>
    <name evidence="9" type="ORF">SAMN02983006_01836</name>
</gene>
<dbReference type="PROSITE" id="PS50850">
    <property type="entry name" value="MFS"/>
    <property type="match status" value="1"/>
</dbReference>
<dbReference type="InterPro" id="IPR036259">
    <property type="entry name" value="MFS_trans_sf"/>
</dbReference>
<dbReference type="PANTHER" id="PTHR23514">
    <property type="entry name" value="BYPASS OF STOP CODON PROTEIN 6"/>
    <property type="match status" value="1"/>
</dbReference>
<dbReference type="SUPFAM" id="SSF103473">
    <property type="entry name" value="MFS general substrate transporter"/>
    <property type="match status" value="1"/>
</dbReference>
<feature type="transmembrane region" description="Helical" evidence="7">
    <location>
        <begin position="163"/>
        <end position="189"/>
    </location>
</feature>
<dbReference type="InterPro" id="IPR020846">
    <property type="entry name" value="MFS_dom"/>
</dbReference>
<dbReference type="AlphaFoldDB" id="A0A1I4JXJ9"/>
<dbReference type="PANTHER" id="PTHR23514:SF3">
    <property type="entry name" value="BYPASS OF STOP CODON PROTEIN 6"/>
    <property type="match status" value="1"/>
</dbReference>
<dbReference type="Pfam" id="PF07690">
    <property type="entry name" value="MFS_1"/>
    <property type="match status" value="1"/>
</dbReference>
<feature type="transmembrane region" description="Helical" evidence="7">
    <location>
        <begin position="137"/>
        <end position="157"/>
    </location>
</feature>